<dbReference type="Proteomes" id="UP000002168">
    <property type="component" value="Chromosome"/>
</dbReference>
<dbReference type="eggNOG" id="COG0745">
    <property type="taxonomic scope" value="Bacteria"/>
</dbReference>
<evidence type="ECO:0000259" key="4">
    <source>
        <dbReference type="PROSITE" id="PS51755"/>
    </source>
</evidence>
<keyword evidence="3" id="KW-0812">Transmembrane</keyword>
<evidence type="ECO:0000256" key="3">
    <source>
        <dbReference type="SAM" id="Phobius"/>
    </source>
</evidence>
<dbReference type="InterPro" id="IPR001867">
    <property type="entry name" value="OmpR/PhoB-type_DNA-bd"/>
</dbReference>
<dbReference type="SUPFAM" id="SSF46894">
    <property type="entry name" value="C-terminal effector domain of the bipartite response regulators"/>
    <property type="match status" value="1"/>
</dbReference>
<dbReference type="InterPro" id="IPR036388">
    <property type="entry name" value="WH-like_DNA-bd_sf"/>
</dbReference>
<reference evidence="5 6" key="1">
    <citation type="submission" date="2008-02" db="EMBL/GenBank/DDBJ databases">
        <title>Complete sequence of Shewanella woodyi ATCC 51908.</title>
        <authorList>
            <consortium name="US DOE Joint Genome Institute"/>
            <person name="Copeland A."/>
            <person name="Lucas S."/>
            <person name="Lapidus A."/>
            <person name="Glavina del Rio T."/>
            <person name="Dalin E."/>
            <person name="Tice H."/>
            <person name="Bruce D."/>
            <person name="Goodwin L."/>
            <person name="Pitluck S."/>
            <person name="Sims D."/>
            <person name="Brettin T."/>
            <person name="Detter J.C."/>
            <person name="Han C."/>
            <person name="Kuske C.R."/>
            <person name="Schmutz J."/>
            <person name="Larimer F."/>
            <person name="Land M."/>
            <person name="Hauser L."/>
            <person name="Kyrpides N."/>
            <person name="Lykidis A."/>
            <person name="Zhao J.-S."/>
            <person name="Richardson P."/>
        </authorList>
    </citation>
    <scope>NUCLEOTIDE SEQUENCE [LARGE SCALE GENOMIC DNA]</scope>
    <source>
        <strain evidence="6">ATCC 51908 / MS32</strain>
    </source>
</reference>
<feature type="transmembrane region" description="Helical" evidence="3">
    <location>
        <begin position="117"/>
        <end position="135"/>
    </location>
</feature>
<dbReference type="Pfam" id="PF00486">
    <property type="entry name" value="Trans_reg_C"/>
    <property type="match status" value="1"/>
</dbReference>
<name>B1KF24_SHEWM</name>
<keyword evidence="3" id="KW-0472">Membrane</keyword>
<keyword evidence="3" id="KW-1133">Transmembrane helix</keyword>
<keyword evidence="1 2" id="KW-0238">DNA-binding</keyword>
<evidence type="ECO:0000256" key="1">
    <source>
        <dbReference type="ARBA" id="ARBA00023125"/>
    </source>
</evidence>
<dbReference type="SMART" id="SM00862">
    <property type="entry name" value="Trans_reg_C"/>
    <property type="match status" value="1"/>
</dbReference>
<dbReference type="InterPro" id="IPR016032">
    <property type="entry name" value="Sig_transdc_resp-reg_C-effctor"/>
</dbReference>
<dbReference type="Gene3D" id="1.10.10.10">
    <property type="entry name" value="Winged helix-like DNA-binding domain superfamily/Winged helix DNA-binding domain"/>
    <property type="match status" value="1"/>
</dbReference>
<proteinExistence type="predicted"/>
<dbReference type="GO" id="GO:0006355">
    <property type="term" value="P:regulation of DNA-templated transcription"/>
    <property type="evidence" value="ECO:0007669"/>
    <property type="project" value="InterPro"/>
</dbReference>
<keyword evidence="6" id="KW-1185">Reference proteome</keyword>
<evidence type="ECO:0000313" key="6">
    <source>
        <dbReference type="Proteomes" id="UP000002168"/>
    </source>
</evidence>
<dbReference type="PROSITE" id="PS51755">
    <property type="entry name" value="OMPR_PHOB"/>
    <property type="match status" value="1"/>
</dbReference>
<feature type="domain" description="OmpR/PhoB-type" evidence="4">
    <location>
        <begin position="1"/>
        <end position="95"/>
    </location>
</feature>
<accession>B1KF24</accession>
<dbReference type="STRING" id="392500.Swoo_0881"/>
<evidence type="ECO:0000256" key="2">
    <source>
        <dbReference type="PROSITE-ProRule" id="PRU01091"/>
    </source>
</evidence>
<dbReference type="RefSeq" id="WP_012323522.1">
    <property type="nucleotide sequence ID" value="NC_010506.1"/>
</dbReference>
<sequence length="246" mass="27832">MQIGSCWFDINSKTLSNLTNDTSWKMPATEFSVLEALVLQRGQVLSREELLSSMPEDKQEQAQLILAIERVKFYLGVEYAELLETVDKQGYLLHCAVKSKARSTSSVPFGSISAKDYFIFIVLLLGLLCLINSLFAPSMKINSVTEQVITSHSSKLSLYPVFSSEKLKREYQPQTEFLTQSLKDCTKVPWQDLFLSVSTENNLISMVLKRQLDAGVEMKNLKVAPLDEGWQFITQEWLIKVGVCSE</sequence>
<organism evidence="5 6">
    <name type="scientific">Shewanella woodyi (strain ATCC 51908 / MS32)</name>
    <dbReference type="NCBI Taxonomy" id="392500"/>
    <lineage>
        <taxon>Bacteria</taxon>
        <taxon>Pseudomonadati</taxon>
        <taxon>Pseudomonadota</taxon>
        <taxon>Gammaproteobacteria</taxon>
        <taxon>Alteromonadales</taxon>
        <taxon>Shewanellaceae</taxon>
        <taxon>Shewanella</taxon>
    </lineage>
</organism>
<dbReference type="KEGG" id="swd:Swoo_0881"/>
<gene>
    <name evidence="5" type="ordered locus">Swoo_0881</name>
</gene>
<dbReference type="AlphaFoldDB" id="B1KF24"/>
<evidence type="ECO:0000313" key="5">
    <source>
        <dbReference type="EMBL" id="ACA85175.1"/>
    </source>
</evidence>
<dbReference type="GO" id="GO:0000160">
    <property type="term" value="P:phosphorelay signal transduction system"/>
    <property type="evidence" value="ECO:0007669"/>
    <property type="project" value="InterPro"/>
</dbReference>
<dbReference type="EMBL" id="CP000961">
    <property type="protein sequence ID" value="ACA85175.1"/>
    <property type="molecule type" value="Genomic_DNA"/>
</dbReference>
<feature type="DNA-binding region" description="OmpR/PhoB-type" evidence="2">
    <location>
        <begin position="1"/>
        <end position="95"/>
    </location>
</feature>
<dbReference type="HOGENOM" id="CLU_090658_0_0_6"/>
<dbReference type="GO" id="GO:0003677">
    <property type="term" value="F:DNA binding"/>
    <property type="evidence" value="ECO:0007669"/>
    <property type="project" value="UniProtKB-UniRule"/>
</dbReference>
<protein>
    <submittedName>
        <fullName evidence="5">Putative transcriptional regulator, CadC</fullName>
    </submittedName>
</protein>